<proteinExistence type="predicted"/>
<evidence type="ECO:0000313" key="3">
    <source>
        <dbReference type="Proteomes" id="UP000199001"/>
    </source>
</evidence>
<keyword evidence="1" id="KW-0472">Membrane</keyword>
<keyword evidence="1" id="KW-1133">Transmembrane helix</keyword>
<dbReference type="EMBL" id="FMHZ01000001">
    <property type="protein sequence ID" value="SCL43854.1"/>
    <property type="molecule type" value="Genomic_DNA"/>
</dbReference>
<reference evidence="3" key="1">
    <citation type="submission" date="2016-06" db="EMBL/GenBank/DDBJ databases">
        <authorList>
            <person name="Varghese N."/>
            <person name="Submissions Spin"/>
        </authorList>
    </citation>
    <scope>NUCLEOTIDE SEQUENCE [LARGE SCALE GENOMIC DNA]</scope>
    <source>
        <strain evidence="3">DSM 43903</strain>
    </source>
</reference>
<evidence type="ECO:0000313" key="2">
    <source>
        <dbReference type="EMBL" id="SCL43854.1"/>
    </source>
</evidence>
<keyword evidence="1" id="KW-0812">Transmembrane</keyword>
<sequence length="72" mass="6982">MAKQPQTDSRPYLLSVRASIILALSALVGSATAGLTIASGGGWAKALLTGGAAAGGAIALFNQIIGDDGGAR</sequence>
<dbReference type="OrthoDB" id="9897413at2"/>
<feature type="transmembrane region" description="Helical" evidence="1">
    <location>
        <begin position="12"/>
        <end position="37"/>
    </location>
</feature>
<organism evidence="2 3">
    <name type="scientific">Micromonospora citrea</name>
    <dbReference type="NCBI Taxonomy" id="47855"/>
    <lineage>
        <taxon>Bacteria</taxon>
        <taxon>Bacillati</taxon>
        <taxon>Actinomycetota</taxon>
        <taxon>Actinomycetes</taxon>
        <taxon>Micromonosporales</taxon>
        <taxon>Micromonosporaceae</taxon>
        <taxon>Micromonospora</taxon>
    </lineage>
</organism>
<feature type="transmembrane region" description="Helical" evidence="1">
    <location>
        <begin position="43"/>
        <end position="65"/>
    </location>
</feature>
<keyword evidence="3" id="KW-1185">Reference proteome</keyword>
<accession>A0A1C6TPV1</accession>
<gene>
    <name evidence="2" type="ORF">GA0070606_0045</name>
</gene>
<dbReference type="Proteomes" id="UP000199001">
    <property type="component" value="Unassembled WGS sequence"/>
</dbReference>
<protein>
    <submittedName>
        <fullName evidence="2">Uncharacterized protein</fullName>
    </submittedName>
</protein>
<dbReference type="AlphaFoldDB" id="A0A1C6TPV1"/>
<name>A0A1C6TPV1_9ACTN</name>
<dbReference type="RefSeq" id="WP_091094482.1">
    <property type="nucleotide sequence ID" value="NZ_FMHZ01000001.1"/>
</dbReference>
<evidence type="ECO:0000256" key="1">
    <source>
        <dbReference type="SAM" id="Phobius"/>
    </source>
</evidence>